<dbReference type="AlphaFoldDB" id="A0A0D2IIM3"/>
<protein>
    <submittedName>
        <fullName evidence="1">Uncharacterized protein</fullName>
    </submittedName>
</protein>
<reference evidence="1 2" key="1">
    <citation type="submission" date="2015-01" db="EMBL/GenBank/DDBJ databases">
        <title>The Genome Sequence of Rhinocladiella mackenzie CBS 650.93.</title>
        <authorList>
            <consortium name="The Broad Institute Genomics Platform"/>
            <person name="Cuomo C."/>
            <person name="de Hoog S."/>
            <person name="Gorbushina A."/>
            <person name="Stielow B."/>
            <person name="Teixiera M."/>
            <person name="Abouelleil A."/>
            <person name="Chapman S.B."/>
            <person name="Priest M."/>
            <person name="Young S.K."/>
            <person name="Wortman J."/>
            <person name="Nusbaum C."/>
            <person name="Birren B."/>
        </authorList>
    </citation>
    <scope>NUCLEOTIDE SEQUENCE [LARGE SCALE GENOMIC DNA]</scope>
    <source>
        <strain evidence="1 2">CBS 650.93</strain>
    </source>
</reference>
<organism evidence="1 2">
    <name type="scientific">Rhinocladiella mackenziei CBS 650.93</name>
    <dbReference type="NCBI Taxonomy" id="1442369"/>
    <lineage>
        <taxon>Eukaryota</taxon>
        <taxon>Fungi</taxon>
        <taxon>Dikarya</taxon>
        <taxon>Ascomycota</taxon>
        <taxon>Pezizomycotina</taxon>
        <taxon>Eurotiomycetes</taxon>
        <taxon>Chaetothyriomycetidae</taxon>
        <taxon>Chaetothyriales</taxon>
        <taxon>Herpotrichiellaceae</taxon>
        <taxon>Rhinocladiella</taxon>
    </lineage>
</organism>
<dbReference type="RefSeq" id="XP_013270282.1">
    <property type="nucleotide sequence ID" value="XM_013414828.1"/>
</dbReference>
<dbReference type="HOGENOM" id="CLU_1489780_0_0_1"/>
<evidence type="ECO:0000313" key="2">
    <source>
        <dbReference type="Proteomes" id="UP000053617"/>
    </source>
</evidence>
<dbReference type="GeneID" id="25294768"/>
<dbReference type="STRING" id="1442369.A0A0D2IIM3"/>
<gene>
    <name evidence="1" type="ORF">Z518_06697</name>
</gene>
<dbReference type="Proteomes" id="UP000053617">
    <property type="component" value="Unassembled WGS sequence"/>
</dbReference>
<dbReference type="VEuPathDB" id="FungiDB:Z518_06697"/>
<proteinExistence type="predicted"/>
<dbReference type="EMBL" id="KN847479">
    <property type="protein sequence ID" value="KIX03146.1"/>
    <property type="molecule type" value="Genomic_DNA"/>
</dbReference>
<dbReference type="OrthoDB" id="3210378at2759"/>
<accession>A0A0D2IIM3</accession>
<keyword evidence="2" id="KW-1185">Reference proteome</keyword>
<name>A0A0D2IIM3_9EURO</name>
<sequence length="181" mass="20211">MSSAGTTWYMKLSTSASKNSHIQIVGYDDPIKLQKLKLSRTTRLNRLRSTRCSKSLLAALVKTIHITDLNTSLYLPDDDPSSEYDAYLRHVGLPSHSTSNLEGLMGFILFYNHAFNRLMYAISPRTKQVWIAAENDDAKGRSQRQLPPGLWMSIGPFRSSSTMSAGNFLKHSYFAHPAAAA</sequence>
<evidence type="ECO:0000313" key="1">
    <source>
        <dbReference type="EMBL" id="KIX03146.1"/>
    </source>
</evidence>